<dbReference type="EMBL" id="CP027033">
    <property type="protein sequence ID" value="AXR82648.1"/>
    <property type="molecule type" value="Genomic_DNA"/>
</dbReference>
<evidence type="ECO:0000313" key="7">
    <source>
        <dbReference type="Proteomes" id="UP000258707"/>
    </source>
</evidence>
<dbReference type="Proteomes" id="UP000258613">
    <property type="component" value="Chromosome"/>
</dbReference>
<dbReference type="EMBL" id="CP024047">
    <property type="protein sequence ID" value="AXR77387.1"/>
    <property type="molecule type" value="Genomic_DNA"/>
</dbReference>
<dbReference type="InterPro" id="IPR036388">
    <property type="entry name" value="WH-like_DNA-bd_sf"/>
</dbReference>
<name>A0A346PCZ2_9EURY</name>
<dbReference type="GeneID" id="87023261"/>
<sequence>MTNAQYRMTLSWANPETGQELLHCLADADGEDVSFSIDCVSRDGITPCSLDIGSLTQKQLEAARMAVEEGYYENPREARLTDLADRLDISESAVSQRLTTVERKLMLALVAACE</sequence>
<dbReference type="OrthoDB" id="27447at2157"/>
<dbReference type="RefSeq" id="WP_117363571.1">
    <property type="nucleotide sequence ID" value="NZ_CP024047.1"/>
</dbReference>
<evidence type="ECO:0000256" key="1">
    <source>
        <dbReference type="ARBA" id="ARBA00023015"/>
    </source>
</evidence>
<accession>A0A346PT03</accession>
<dbReference type="Pfam" id="PF04967">
    <property type="entry name" value="HTH_10"/>
    <property type="match status" value="1"/>
</dbReference>
<evidence type="ECO:0000313" key="4">
    <source>
        <dbReference type="EMBL" id="AXR77387.1"/>
    </source>
</evidence>
<dbReference type="PANTHER" id="PTHR34236:SF1">
    <property type="entry name" value="DIMETHYL SULFOXIDE REDUCTASE TRANSCRIPTIONAL ACTIVATOR"/>
    <property type="match status" value="1"/>
</dbReference>
<evidence type="ECO:0000259" key="3">
    <source>
        <dbReference type="Pfam" id="PF04967"/>
    </source>
</evidence>
<dbReference type="Gene3D" id="1.10.10.10">
    <property type="entry name" value="Winged helix-like DNA-binding domain superfamily/Winged helix DNA-binding domain"/>
    <property type="match status" value="1"/>
</dbReference>
<gene>
    <name evidence="4" type="ORF">AArc1_1046</name>
    <name evidence="5" type="ORF">AArcMg_2658</name>
</gene>
<dbReference type="InterPro" id="IPR007050">
    <property type="entry name" value="HTH_bacterioopsin"/>
</dbReference>
<organism evidence="4 7">
    <name type="scientific">Natrarchaeobaculum sulfurireducens</name>
    <dbReference type="NCBI Taxonomy" id="2044521"/>
    <lineage>
        <taxon>Archaea</taxon>
        <taxon>Methanobacteriati</taxon>
        <taxon>Methanobacteriota</taxon>
        <taxon>Stenosarchaea group</taxon>
        <taxon>Halobacteria</taxon>
        <taxon>Halobacteriales</taxon>
        <taxon>Natrialbaceae</taxon>
        <taxon>Natrarchaeobaculum</taxon>
    </lineage>
</organism>
<feature type="domain" description="HTH bat-type" evidence="3">
    <location>
        <begin position="55"/>
        <end position="106"/>
    </location>
</feature>
<dbReference type="AlphaFoldDB" id="A0A346PCZ2"/>
<protein>
    <submittedName>
        <fullName evidence="5">Transcriptional activator for anaerobic respiration with dimethyl sulfoxide and trimethylamine-N-oxide</fullName>
    </submittedName>
    <submittedName>
        <fullName evidence="4">Transcriptional regulator, contains HTH domain</fullName>
    </submittedName>
</protein>
<evidence type="ECO:0000256" key="2">
    <source>
        <dbReference type="ARBA" id="ARBA00023163"/>
    </source>
</evidence>
<keyword evidence="6" id="KW-1185">Reference proteome</keyword>
<dbReference type="Proteomes" id="UP000258707">
    <property type="component" value="Chromosome"/>
</dbReference>
<dbReference type="KEGG" id="nag:AArcMg_2658"/>
<reference evidence="7" key="1">
    <citation type="submission" date="2017-10" db="EMBL/GenBank/DDBJ databases">
        <title>Phenotypic and genomic properties of facultatively anaerobic sulfur-reducing natronoarchaea from hypersaline soda lakes.</title>
        <authorList>
            <person name="Sorokin D.Y."/>
            <person name="Kublanov I.V."/>
            <person name="Roman P."/>
            <person name="Sinninghe Damste J.S."/>
            <person name="Golyshin P.N."/>
            <person name="Rojo D."/>
            <person name="Ciordia S."/>
            <person name="Mena Md.C."/>
            <person name="Ferrer M."/>
            <person name="Messina E."/>
            <person name="Smedile F."/>
            <person name="La Spada G."/>
            <person name="La Cono V."/>
            <person name="Yakimov M.M."/>
        </authorList>
    </citation>
    <scope>NUCLEOTIDE SEQUENCE [LARGE SCALE GENOMIC DNA]</scope>
    <source>
        <strain evidence="7">AArc1</strain>
    </source>
</reference>
<reference evidence="4" key="3">
    <citation type="journal article" date="2019" name="Int. J. Syst. Evol. Microbiol.">
        <title>Natronolimnobius sulfurireducens sp. nov. and Halalkaliarchaeum desulfuricum gen. nov., sp. nov., the first sulfur-respiring alkaliphilic haloarchaea from hypersaline alkaline lakes.</title>
        <authorList>
            <person name="Sorokin D.Y."/>
            <person name="Yakimov M."/>
            <person name="Messina E."/>
            <person name="Merkel A.Y."/>
            <person name="Bale N.J."/>
            <person name="Sinninghe Damste J.S."/>
        </authorList>
    </citation>
    <scope>NUCLEOTIDE SEQUENCE</scope>
    <source>
        <strain evidence="5">AArc-Mg</strain>
        <strain evidence="4">AArc1</strain>
    </source>
</reference>
<dbReference type="PANTHER" id="PTHR34236">
    <property type="entry name" value="DIMETHYL SULFOXIDE REDUCTASE TRANSCRIPTIONAL ACTIVATOR"/>
    <property type="match status" value="1"/>
</dbReference>
<keyword evidence="1" id="KW-0805">Transcription regulation</keyword>
<dbReference type="KEGG" id="nan:AArc1_1046"/>
<keyword evidence="2" id="KW-0804">Transcription</keyword>
<reference evidence="6" key="2">
    <citation type="submission" date="2018-02" db="EMBL/GenBank/DDBJ databases">
        <title>Phenotypic and genomic properties of facultatively anaerobic sulfur-reducing natronoarchaea from hypersaline soda lakes.</title>
        <authorList>
            <person name="Sorokin D.Y."/>
            <person name="Kublanov I.V."/>
            <person name="Roman P."/>
            <person name="Sinninghe Damste J.S."/>
            <person name="Golyshin P.N."/>
            <person name="Rojo D."/>
            <person name="Ciordia S."/>
            <person name="Mena M.D.C."/>
            <person name="Ferrer M."/>
            <person name="Messina E."/>
            <person name="Smedile F."/>
            <person name="La Spada G."/>
            <person name="La Cono V."/>
            <person name="Yakimov M.M."/>
        </authorList>
    </citation>
    <scope>NUCLEOTIDE SEQUENCE [LARGE SCALE GENOMIC DNA]</scope>
    <source>
        <strain evidence="6">AArc-Mg</strain>
    </source>
</reference>
<evidence type="ECO:0000313" key="5">
    <source>
        <dbReference type="EMBL" id="AXR82648.1"/>
    </source>
</evidence>
<proteinExistence type="predicted"/>
<evidence type="ECO:0000313" key="6">
    <source>
        <dbReference type="Proteomes" id="UP000258613"/>
    </source>
</evidence>
<accession>A0A346PCZ2</accession>